<dbReference type="PANTHER" id="PTHR43065:SF10">
    <property type="entry name" value="PEROXIDE STRESS-ACTIVATED HISTIDINE KINASE MAK3"/>
    <property type="match status" value="1"/>
</dbReference>
<evidence type="ECO:0000259" key="10">
    <source>
        <dbReference type="PROSITE" id="PS50112"/>
    </source>
</evidence>
<evidence type="ECO:0000256" key="7">
    <source>
        <dbReference type="ARBA" id="ARBA00022840"/>
    </source>
</evidence>
<comment type="caution">
    <text evidence="11">The sequence shown here is derived from an EMBL/GenBank/DDBJ whole genome shotgun (WGS) entry which is preliminary data.</text>
</comment>
<dbReference type="SMART" id="SM00388">
    <property type="entry name" value="HisKA"/>
    <property type="match status" value="1"/>
</dbReference>
<dbReference type="InterPro" id="IPR005467">
    <property type="entry name" value="His_kinase_dom"/>
</dbReference>
<protein>
    <recommendedName>
        <fullName evidence="2">histidine kinase</fullName>
        <ecNumber evidence="2">2.7.13.3</ecNumber>
    </recommendedName>
</protein>
<comment type="catalytic activity">
    <reaction evidence="1">
        <text>ATP + protein L-histidine = ADP + protein N-phospho-L-histidine.</text>
        <dbReference type="EC" id="2.7.13.3"/>
    </reaction>
</comment>
<dbReference type="InterPro" id="IPR004358">
    <property type="entry name" value="Sig_transdc_His_kin-like_C"/>
</dbReference>
<dbReference type="SUPFAM" id="SSF55785">
    <property type="entry name" value="PYP-like sensor domain (PAS domain)"/>
    <property type="match status" value="2"/>
</dbReference>
<dbReference type="SUPFAM" id="SSF55874">
    <property type="entry name" value="ATPase domain of HSP90 chaperone/DNA topoisomerase II/histidine kinase"/>
    <property type="match status" value="1"/>
</dbReference>
<evidence type="ECO:0000256" key="6">
    <source>
        <dbReference type="ARBA" id="ARBA00022777"/>
    </source>
</evidence>
<dbReference type="Gene3D" id="3.30.450.20">
    <property type="entry name" value="PAS domain"/>
    <property type="match status" value="2"/>
</dbReference>
<keyword evidence="4" id="KW-0808">Transferase</keyword>
<dbReference type="Proteomes" id="UP001143509">
    <property type="component" value="Unassembled WGS sequence"/>
</dbReference>
<dbReference type="NCBIfam" id="TIGR00229">
    <property type="entry name" value="sensory_box"/>
    <property type="match status" value="2"/>
</dbReference>
<name>A0ABQ5T6S2_9CAUL</name>
<dbReference type="CDD" id="cd00130">
    <property type="entry name" value="PAS"/>
    <property type="match status" value="2"/>
</dbReference>
<dbReference type="SMART" id="SM00387">
    <property type="entry name" value="HATPase_c"/>
    <property type="match status" value="1"/>
</dbReference>
<dbReference type="InterPro" id="IPR003661">
    <property type="entry name" value="HisK_dim/P_dom"/>
</dbReference>
<dbReference type="SMART" id="SM00091">
    <property type="entry name" value="PAS"/>
    <property type="match status" value="1"/>
</dbReference>
<dbReference type="InterPro" id="IPR036890">
    <property type="entry name" value="HATPase_C_sf"/>
</dbReference>
<dbReference type="PROSITE" id="PS50109">
    <property type="entry name" value="HIS_KIN"/>
    <property type="match status" value="1"/>
</dbReference>
<dbReference type="Pfam" id="PF13188">
    <property type="entry name" value="PAS_8"/>
    <property type="match status" value="1"/>
</dbReference>
<keyword evidence="12" id="KW-1185">Reference proteome</keyword>
<dbReference type="PRINTS" id="PR00344">
    <property type="entry name" value="BCTRLSENSOR"/>
</dbReference>
<dbReference type="InterPro" id="IPR000014">
    <property type="entry name" value="PAS"/>
</dbReference>
<evidence type="ECO:0000313" key="12">
    <source>
        <dbReference type="Proteomes" id="UP001143509"/>
    </source>
</evidence>
<dbReference type="PROSITE" id="PS50112">
    <property type="entry name" value="PAS"/>
    <property type="match status" value="1"/>
</dbReference>
<dbReference type="EMBL" id="BSFD01000002">
    <property type="protein sequence ID" value="GLK48276.1"/>
    <property type="molecule type" value="Genomic_DNA"/>
</dbReference>
<dbReference type="InterPro" id="IPR035965">
    <property type="entry name" value="PAS-like_dom_sf"/>
</dbReference>
<evidence type="ECO:0000256" key="4">
    <source>
        <dbReference type="ARBA" id="ARBA00022679"/>
    </source>
</evidence>
<dbReference type="SUPFAM" id="SSF47384">
    <property type="entry name" value="Homodimeric domain of signal transducing histidine kinase"/>
    <property type="match status" value="1"/>
</dbReference>
<accession>A0ABQ5T6S2</accession>
<evidence type="ECO:0000256" key="1">
    <source>
        <dbReference type="ARBA" id="ARBA00000085"/>
    </source>
</evidence>
<feature type="domain" description="PAS" evidence="10">
    <location>
        <begin position="11"/>
        <end position="44"/>
    </location>
</feature>
<dbReference type="InterPro" id="IPR003594">
    <property type="entry name" value="HATPase_dom"/>
</dbReference>
<evidence type="ECO:0000256" key="3">
    <source>
        <dbReference type="ARBA" id="ARBA00022553"/>
    </source>
</evidence>
<keyword evidence="6" id="KW-0418">Kinase</keyword>
<evidence type="ECO:0000313" key="11">
    <source>
        <dbReference type="EMBL" id="GLK48276.1"/>
    </source>
</evidence>
<dbReference type="InterPro" id="IPR036097">
    <property type="entry name" value="HisK_dim/P_sf"/>
</dbReference>
<evidence type="ECO:0000256" key="2">
    <source>
        <dbReference type="ARBA" id="ARBA00012438"/>
    </source>
</evidence>
<dbReference type="Pfam" id="PF00512">
    <property type="entry name" value="HisKA"/>
    <property type="match status" value="1"/>
</dbReference>
<keyword evidence="7" id="KW-0067">ATP-binding</keyword>
<reference evidence="11" key="2">
    <citation type="submission" date="2023-01" db="EMBL/GenBank/DDBJ databases">
        <authorList>
            <person name="Sun Q."/>
            <person name="Evtushenko L."/>
        </authorList>
    </citation>
    <scope>NUCLEOTIDE SEQUENCE</scope>
    <source>
        <strain evidence="11">VKM B-1499</strain>
    </source>
</reference>
<dbReference type="Pfam" id="PF13426">
    <property type="entry name" value="PAS_9"/>
    <property type="match status" value="1"/>
</dbReference>
<dbReference type="Gene3D" id="1.10.287.130">
    <property type="match status" value="1"/>
</dbReference>
<evidence type="ECO:0000259" key="9">
    <source>
        <dbReference type="PROSITE" id="PS50109"/>
    </source>
</evidence>
<organism evidence="11 12">
    <name type="scientific">Brevundimonas intermedia</name>
    <dbReference type="NCBI Taxonomy" id="74315"/>
    <lineage>
        <taxon>Bacteria</taxon>
        <taxon>Pseudomonadati</taxon>
        <taxon>Pseudomonadota</taxon>
        <taxon>Alphaproteobacteria</taxon>
        <taxon>Caulobacterales</taxon>
        <taxon>Caulobacteraceae</taxon>
        <taxon>Brevundimonas</taxon>
    </lineage>
</organism>
<keyword evidence="3" id="KW-0597">Phosphoprotein</keyword>
<evidence type="ECO:0000256" key="8">
    <source>
        <dbReference type="ARBA" id="ARBA00023012"/>
    </source>
</evidence>
<gene>
    <name evidence="11" type="ORF">GCM10017620_12490</name>
</gene>
<evidence type="ECO:0000256" key="5">
    <source>
        <dbReference type="ARBA" id="ARBA00022741"/>
    </source>
</evidence>
<dbReference type="Pfam" id="PF02518">
    <property type="entry name" value="HATPase_c"/>
    <property type="match status" value="1"/>
</dbReference>
<dbReference type="Gene3D" id="3.30.565.10">
    <property type="entry name" value="Histidine kinase-like ATPase, C-terminal domain"/>
    <property type="match status" value="1"/>
</dbReference>
<reference evidence="11" key="1">
    <citation type="journal article" date="2014" name="Int. J. Syst. Evol. Microbiol.">
        <title>Complete genome of a new Firmicutes species belonging to the dominant human colonic microbiota ('Ruminococcus bicirculans') reveals two chromosomes and a selective capacity to utilize plant glucans.</title>
        <authorList>
            <consortium name="NISC Comparative Sequencing Program"/>
            <person name="Wegmann U."/>
            <person name="Louis P."/>
            <person name="Goesmann A."/>
            <person name="Henrissat B."/>
            <person name="Duncan S.H."/>
            <person name="Flint H.J."/>
        </authorList>
    </citation>
    <scope>NUCLEOTIDE SEQUENCE</scope>
    <source>
        <strain evidence="11">VKM B-1499</strain>
    </source>
</reference>
<feature type="domain" description="Histidine kinase" evidence="9">
    <location>
        <begin position="284"/>
        <end position="494"/>
    </location>
</feature>
<proteinExistence type="predicted"/>
<dbReference type="PANTHER" id="PTHR43065">
    <property type="entry name" value="SENSOR HISTIDINE KINASE"/>
    <property type="match status" value="1"/>
</dbReference>
<dbReference type="EC" id="2.7.13.3" evidence="2"/>
<dbReference type="RefSeq" id="WP_271164507.1">
    <property type="nucleotide sequence ID" value="NZ_BSFD01000002.1"/>
</dbReference>
<keyword evidence="5" id="KW-0547">Nucleotide-binding</keyword>
<sequence length="505" mass="55019">MTASPDLFAFVPDSVVIWDDRGRVKAWNPAAVALYGWTVEQAVGAKVEDLLGLNPAHQTEAVIERRNADGRPLLIQAIWARGAGETLEIGRDVTAQRAVEDQLKRSELRYSSLFQAMAAAFWELDFAPVGEMLRKLKDQGVDDFPRHFDDHPEFVREMMRRTKVVDVNDTTLSMFGIGGREHLASSVEPYWPENSSAVYAASVKAAISRQSHYMAETRLRRRDGTEFDALFTAAFPHEGLAQGALLVGVIDISDRLSAQADLRRLRDEFAHAARVSMLGELAASIAHEVNQPLAAIATNAAACLRWLSREEPDLARAIGLTSRIGMDSQRAANVIARVRNMASKQSAAYGPLSIRDLVDETLLFLRDELQGRQAQVVKTVERLNVHGDRVQLQQVLVNLIMNAIQAAAPGHAPRLRLSATDCGDEVEIVVADDGPGLTASPDSLFTSFYSTKPEGMGLGLPICRSIVESHGGRIDAANLPGAGAAFTVRLPVSGAIPRSEAMDLT</sequence>
<keyword evidence="8" id="KW-0902">Two-component regulatory system</keyword>